<reference evidence="1 2" key="1">
    <citation type="journal article" date="2014" name="Int. J. Syst. Evol. Microbiol.">
        <title>Complete genome sequence of Corynebacterium casei LMG S-19264T (=DSM 44701T), isolated from a smear-ripened cheese.</title>
        <authorList>
            <consortium name="US DOE Joint Genome Institute (JGI-PGF)"/>
            <person name="Walter F."/>
            <person name="Albersmeier A."/>
            <person name="Kalinowski J."/>
            <person name="Ruckert C."/>
        </authorList>
    </citation>
    <scope>NUCLEOTIDE SEQUENCE [LARGE SCALE GENOMIC DNA]</scope>
    <source>
        <strain evidence="1 2">CGMCC 1.7286</strain>
    </source>
</reference>
<dbReference type="RefSeq" id="WP_188859333.1">
    <property type="nucleotide sequence ID" value="NZ_BMLT01000002.1"/>
</dbReference>
<accession>A0A917ZA06</accession>
<proteinExistence type="predicted"/>
<evidence type="ECO:0000313" key="2">
    <source>
        <dbReference type="Proteomes" id="UP000599578"/>
    </source>
</evidence>
<evidence type="ECO:0000313" key="1">
    <source>
        <dbReference type="EMBL" id="GGO78785.1"/>
    </source>
</evidence>
<dbReference type="EMBL" id="BMLT01000002">
    <property type="protein sequence ID" value="GGO78785.1"/>
    <property type="molecule type" value="Genomic_DNA"/>
</dbReference>
<evidence type="ECO:0008006" key="3">
    <source>
        <dbReference type="Google" id="ProtNLM"/>
    </source>
</evidence>
<dbReference type="AlphaFoldDB" id="A0A917ZA06"/>
<dbReference type="PROSITE" id="PS51257">
    <property type="entry name" value="PROKAR_LIPOPROTEIN"/>
    <property type="match status" value="1"/>
</dbReference>
<dbReference type="Proteomes" id="UP000599578">
    <property type="component" value="Unassembled WGS sequence"/>
</dbReference>
<gene>
    <name evidence="1" type="ORF">GCM10011348_11550</name>
</gene>
<comment type="caution">
    <text evidence="1">The sequence shown here is derived from an EMBL/GenBank/DDBJ whole genome shotgun (WGS) entry which is preliminary data.</text>
</comment>
<protein>
    <recommendedName>
        <fullName evidence="3">Lipoprotein</fullName>
    </recommendedName>
</protein>
<organism evidence="1 2">
    <name type="scientific">Marinobacterium nitratireducens</name>
    <dbReference type="NCBI Taxonomy" id="518897"/>
    <lineage>
        <taxon>Bacteria</taxon>
        <taxon>Pseudomonadati</taxon>
        <taxon>Pseudomonadota</taxon>
        <taxon>Gammaproteobacteria</taxon>
        <taxon>Oceanospirillales</taxon>
        <taxon>Oceanospirillaceae</taxon>
        <taxon>Marinobacterium</taxon>
    </lineage>
</organism>
<keyword evidence="2" id="KW-1185">Reference proteome</keyword>
<name>A0A917ZA06_9GAMM</name>
<sequence>MTPGRPAKLAALGVAAAIGLAGCGTPNLKNEDYYTLDTRYLLLCRGTSNHCLELSLVASAITKADPIEEAYGRQIQGPNYPLSLARILLSPADESYRGQPVDGSSRYYTLPVNDKTNIAWDTLDDMHAWLYEDVGN</sequence>